<name>A0ABT0S0B2_9SPHN</name>
<dbReference type="Proteomes" id="UP001165342">
    <property type="component" value="Unassembled WGS sequence"/>
</dbReference>
<comment type="caution">
    <text evidence="3">The sequence shown here is derived from an EMBL/GenBank/DDBJ whole genome shotgun (WGS) entry which is preliminary data.</text>
</comment>
<proteinExistence type="predicted"/>
<keyword evidence="4" id="KW-1185">Reference proteome</keyword>
<evidence type="ECO:0000313" key="4">
    <source>
        <dbReference type="Proteomes" id="UP001165342"/>
    </source>
</evidence>
<protein>
    <recommendedName>
        <fullName evidence="2">CBU-0592-like domain-containing protein</fullName>
    </recommendedName>
</protein>
<dbReference type="EMBL" id="JAMGBE010000001">
    <property type="protein sequence ID" value="MCL6729299.1"/>
    <property type="molecule type" value="Genomic_DNA"/>
</dbReference>
<feature type="domain" description="CBU-0592-like" evidence="2">
    <location>
        <begin position="9"/>
        <end position="83"/>
    </location>
</feature>
<sequence length="90" mass="9564">MTPVEIAVEIAGWIGALLILFAYLFLSAGRLTGQSLAYQAMNVVGAAGFVINGWWHGALPSASLNVLWLLIGAVASWRIMKKRGSSTSAM</sequence>
<feature type="transmembrane region" description="Helical" evidence="1">
    <location>
        <begin position="6"/>
        <end position="26"/>
    </location>
</feature>
<evidence type="ECO:0000313" key="3">
    <source>
        <dbReference type="EMBL" id="MCL6729299.1"/>
    </source>
</evidence>
<dbReference type="Pfam" id="PF26604">
    <property type="entry name" value="CBU_0592"/>
    <property type="match status" value="1"/>
</dbReference>
<keyword evidence="1" id="KW-0472">Membrane</keyword>
<evidence type="ECO:0000256" key="1">
    <source>
        <dbReference type="SAM" id="Phobius"/>
    </source>
</evidence>
<dbReference type="NCBIfam" id="NF047864">
    <property type="entry name" value="CBU_0592_membra"/>
    <property type="match status" value="1"/>
</dbReference>
<feature type="transmembrane region" description="Helical" evidence="1">
    <location>
        <begin position="62"/>
        <end position="80"/>
    </location>
</feature>
<keyword evidence="1" id="KW-0812">Transmembrane</keyword>
<keyword evidence="1" id="KW-1133">Transmembrane helix</keyword>
<evidence type="ECO:0000259" key="2">
    <source>
        <dbReference type="Pfam" id="PF26604"/>
    </source>
</evidence>
<gene>
    <name evidence="3" type="ORF">LZ538_04410</name>
</gene>
<dbReference type="InterPro" id="IPR058058">
    <property type="entry name" value="CBU_0592-like"/>
</dbReference>
<accession>A0ABT0S0B2</accession>
<reference evidence="3" key="1">
    <citation type="submission" date="2022-05" db="EMBL/GenBank/DDBJ databases">
        <authorList>
            <person name="Jo J.-H."/>
            <person name="Im W.-T."/>
        </authorList>
    </citation>
    <scope>NUCLEOTIDE SEQUENCE</scope>
    <source>
        <strain evidence="3">SE220</strain>
    </source>
</reference>
<organism evidence="3 4">
    <name type="scientific">Sphingomonas hankyongi</name>
    <dbReference type="NCBI Taxonomy" id="2908209"/>
    <lineage>
        <taxon>Bacteria</taxon>
        <taxon>Pseudomonadati</taxon>
        <taxon>Pseudomonadota</taxon>
        <taxon>Alphaproteobacteria</taxon>
        <taxon>Sphingomonadales</taxon>
        <taxon>Sphingomonadaceae</taxon>
        <taxon>Sphingomonas</taxon>
    </lineage>
</organism>
<feature type="transmembrane region" description="Helical" evidence="1">
    <location>
        <begin position="38"/>
        <end position="56"/>
    </location>
</feature>
<dbReference type="RefSeq" id="WP_249830767.1">
    <property type="nucleotide sequence ID" value="NZ_JAMGBE010000001.1"/>
</dbReference>